<evidence type="ECO:0000313" key="5">
    <source>
        <dbReference type="EMBL" id="KDQ09909.1"/>
    </source>
</evidence>
<feature type="chain" id="PRO_5001640953" evidence="3">
    <location>
        <begin position="20"/>
        <end position="333"/>
    </location>
</feature>
<dbReference type="InterPro" id="IPR041524">
    <property type="entry name" value="GH131_N"/>
</dbReference>
<dbReference type="Pfam" id="PF00734">
    <property type="entry name" value="CBM_1"/>
    <property type="match status" value="1"/>
</dbReference>
<keyword evidence="1 3" id="KW-0732">Signal</keyword>
<sequence length="333" mass="36373">MKAFGAFAALSVLSGFVQAGTVIWDGSFDPYNSAADFDKWTWANQVGAYQWYIHGTQPTSRYLATGASYKNPAVTREKQGLKLTIDSTAHWNSDMERSELIPQTTANLGSGRLFYHFSVKRSTTNAPDPSFEHQVLFFESHFTELKYGVGNTKTDLQWFVSGSSKWSTPFQADVWYGVKLNHRYRYNFAYDINFSGNTVSLWASTGGNPLVQVVQPVGTSTFTNSADFHVGVLRLGTTTPPEDWYISRVFIESGSINTAIGSGTGTTQPPTTTLPTTTAPGSTSKPVTTTTASQSPLQTQYGQCGGNGWTGPSGCVSPFKCVEVSPPWYSQCQ</sequence>
<evidence type="ECO:0000256" key="3">
    <source>
        <dbReference type="SAM" id="SignalP"/>
    </source>
</evidence>
<evidence type="ECO:0000259" key="4">
    <source>
        <dbReference type="PROSITE" id="PS51164"/>
    </source>
</evidence>
<feature type="domain" description="CBM1" evidence="4">
    <location>
        <begin position="296"/>
        <end position="333"/>
    </location>
</feature>
<feature type="region of interest" description="Disordered" evidence="2">
    <location>
        <begin position="261"/>
        <end position="297"/>
    </location>
</feature>
<evidence type="ECO:0000256" key="2">
    <source>
        <dbReference type="SAM" id="MobiDB-lite"/>
    </source>
</evidence>
<dbReference type="STRING" id="930990.A0A067M2Z0"/>
<dbReference type="AlphaFoldDB" id="A0A067M2Z0"/>
<dbReference type="InterPro" id="IPR000254">
    <property type="entry name" value="CBD"/>
</dbReference>
<dbReference type="EMBL" id="KL198073">
    <property type="protein sequence ID" value="KDQ09909.1"/>
    <property type="molecule type" value="Genomic_DNA"/>
</dbReference>
<proteinExistence type="predicted"/>
<dbReference type="SUPFAM" id="SSF57180">
    <property type="entry name" value="Cellulose-binding domain"/>
    <property type="match status" value="1"/>
</dbReference>
<feature type="compositionally biased region" description="Low complexity" evidence="2">
    <location>
        <begin position="265"/>
        <end position="284"/>
    </location>
</feature>
<dbReference type="Gene3D" id="2.60.120.1160">
    <property type="match status" value="1"/>
</dbReference>
<dbReference type="PROSITE" id="PS51164">
    <property type="entry name" value="CBM1_2"/>
    <property type="match status" value="1"/>
</dbReference>
<dbReference type="InParanoid" id="A0A067M2Z0"/>
<dbReference type="GO" id="GO:0005975">
    <property type="term" value="P:carbohydrate metabolic process"/>
    <property type="evidence" value="ECO:0007669"/>
    <property type="project" value="InterPro"/>
</dbReference>
<dbReference type="GO" id="GO:0005576">
    <property type="term" value="C:extracellular region"/>
    <property type="evidence" value="ECO:0007669"/>
    <property type="project" value="InterPro"/>
</dbReference>
<dbReference type="PANTHER" id="PTHR34612">
    <property type="entry name" value="GH131_N DOMAIN-CONTAINING PROTEIN"/>
    <property type="match status" value="1"/>
</dbReference>
<accession>A0A067M2Z0</accession>
<feature type="compositionally biased region" description="Polar residues" evidence="2">
    <location>
        <begin position="285"/>
        <end position="297"/>
    </location>
</feature>
<dbReference type="HOGENOM" id="CLU_038296_0_0_1"/>
<dbReference type="InterPro" id="IPR035971">
    <property type="entry name" value="CBD_sf"/>
</dbReference>
<feature type="signal peptide" evidence="3">
    <location>
        <begin position="1"/>
        <end position="19"/>
    </location>
</feature>
<gene>
    <name evidence="5" type="ORF">BOTBODRAFT_178645</name>
</gene>
<dbReference type="GO" id="GO:0030248">
    <property type="term" value="F:cellulose binding"/>
    <property type="evidence" value="ECO:0007669"/>
    <property type="project" value="InterPro"/>
</dbReference>
<name>A0A067M2Z0_BOTB1</name>
<evidence type="ECO:0000256" key="1">
    <source>
        <dbReference type="ARBA" id="ARBA00022729"/>
    </source>
</evidence>
<keyword evidence="6" id="KW-1185">Reference proteome</keyword>
<protein>
    <submittedName>
        <fullName evidence="5">Carbohydrate-binding module family 1 protein</fullName>
    </submittedName>
</protein>
<evidence type="ECO:0000313" key="6">
    <source>
        <dbReference type="Proteomes" id="UP000027195"/>
    </source>
</evidence>
<dbReference type="Pfam" id="PF18271">
    <property type="entry name" value="GH131_N"/>
    <property type="match status" value="1"/>
</dbReference>
<dbReference type="SMART" id="SM00236">
    <property type="entry name" value="fCBD"/>
    <property type="match status" value="1"/>
</dbReference>
<dbReference type="Proteomes" id="UP000027195">
    <property type="component" value="Unassembled WGS sequence"/>
</dbReference>
<reference evidence="6" key="1">
    <citation type="journal article" date="2014" name="Proc. Natl. Acad. Sci. U.S.A.">
        <title>Extensive sampling of basidiomycete genomes demonstrates inadequacy of the white-rot/brown-rot paradigm for wood decay fungi.</title>
        <authorList>
            <person name="Riley R."/>
            <person name="Salamov A.A."/>
            <person name="Brown D.W."/>
            <person name="Nagy L.G."/>
            <person name="Floudas D."/>
            <person name="Held B.W."/>
            <person name="Levasseur A."/>
            <person name="Lombard V."/>
            <person name="Morin E."/>
            <person name="Otillar R."/>
            <person name="Lindquist E.A."/>
            <person name="Sun H."/>
            <person name="LaButti K.M."/>
            <person name="Schmutz J."/>
            <person name="Jabbour D."/>
            <person name="Luo H."/>
            <person name="Baker S.E."/>
            <person name="Pisabarro A.G."/>
            <person name="Walton J.D."/>
            <person name="Blanchette R.A."/>
            <person name="Henrissat B."/>
            <person name="Martin F."/>
            <person name="Cullen D."/>
            <person name="Hibbett D.S."/>
            <person name="Grigoriev I.V."/>
        </authorList>
    </citation>
    <scope>NUCLEOTIDE SEQUENCE [LARGE SCALE GENOMIC DNA]</scope>
    <source>
        <strain evidence="6">FD-172 SS1</strain>
    </source>
</reference>
<organism evidence="5 6">
    <name type="scientific">Botryobasidium botryosum (strain FD-172 SS1)</name>
    <dbReference type="NCBI Taxonomy" id="930990"/>
    <lineage>
        <taxon>Eukaryota</taxon>
        <taxon>Fungi</taxon>
        <taxon>Dikarya</taxon>
        <taxon>Basidiomycota</taxon>
        <taxon>Agaricomycotina</taxon>
        <taxon>Agaricomycetes</taxon>
        <taxon>Cantharellales</taxon>
        <taxon>Botryobasidiaceae</taxon>
        <taxon>Botryobasidium</taxon>
    </lineage>
</organism>
<dbReference type="PANTHER" id="PTHR34612:SF6">
    <property type="entry name" value="GLYCOSIDE HYDROLASE 131 CATALYTIC N-TERMINAL DOMAIN-CONTAINING PROTEIN"/>
    <property type="match status" value="1"/>
</dbReference>
<dbReference type="OrthoDB" id="120072at2759"/>